<dbReference type="PANTHER" id="PTHR37313:SF2">
    <property type="entry name" value="UPF0749 PROTEIN YLXX"/>
    <property type="match status" value="1"/>
</dbReference>
<evidence type="ECO:0000256" key="1">
    <source>
        <dbReference type="ARBA" id="ARBA00009108"/>
    </source>
</evidence>
<comment type="caution">
    <text evidence="4">The sequence shown here is derived from an EMBL/GenBank/DDBJ whole genome shotgun (WGS) entry which is preliminary data.</text>
</comment>
<sequence length="241" mass="26763">MKKDNPKIVLMFFSIIVGIFIATQIKMKLEMYVPVTVKSLQMTKAEVLSVNNEISEMNKVIKQKEEELKLLENIAQGDNNIIDILIEDIKHNKFHSGRTDLKGPGIIITMYDNPEERMPGFDINDDVIHDIDILHILNDLKIAGAEAISINGERVLSTSEIKCGGPTIRINGRSSATPFVIKAIGDPKLLYASVSAPNTYGDILKNLYNIGFEVESEDSIEVPGFRGITNFKYAKPVGKGD</sequence>
<organism evidence="4 5">
    <name type="scientific">Tissierella pigra</name>
    <dbReference type="NCBI Taxonomy" id="2607614"/>
    <lineage>
        <taxon>Bacteria</taxon>
        <taxon>Bacillati</taxon>
        <taxon>Bacillota</taxon>
        <taxon>Tissierellia</taxon>
        <taxon>Tissierellales</taxon>
        <taxon>Tissierellaceae</taxon>
        <taxon>Tissierella</taxon>
    </lineage>
</organism>
<dbReference type="Pfam" id="PF05949">
    <property type="entry name" value="DUF881"/>
    <property type="match status" value="1"/>
</dbReference>
<evidence type="ECO:0000313" key="5">
    <source>
        <dbReference type="Proteomes" id="UP000469523"/>
    </source>
</evidence>
<keyword evidence="3" id="KW-1133">Transmembrane helix</keyword>
<keyword evidence="2" id="KW-0175">Coiled coil</keyword>
<keyword evidence="3" id="KW-0812">Transmembrane</keyword>
<accession>A0A6N7XI58</accession>
<dbReference type="RefSeq" id="WP_154439748.1">
    <property type="nucleotide sequence ID" value="NZ_JAHLPJ010000001.1"/>
</dbReference>
<dbReference type="AlphaFoldDB" id="A0A6N7XI58"/>
<evidence type="ECO:0000256" key="3">
    <source>
        <dbReference type="SAM" id="Phobius"/>
    </source>
</evidence>
<dbReference type="Proteomes" id="UP000469523">
    <property type="component" value="Unassembled WGS sequence"/>
</dbReference>
<dbReference type="EMBL" id="VUNQ01000013">
    <property type="protein sequence ID" value="MSU01336.1"/>
    <property type="molecule type" value="Genomic_DNA"/>
</dbReference>
<protein>
    <submittedName>
        <fullName evidence="4">DUF881 domain-containing protein</fullName>
    </submittedName>
</protein>
<evidence type="ECO:0000313" key="4">
    <source>
        <dbReference type="EMBL" id="MSU01336.1"/>
    </source>
</evidence>
<reference evidence="4 5" key="1">
    <citation type="submission" date="2019-09" db="EMBL/GenBank/DDBJ databases">
        <title>In-depth cultivation of the pig gut microbiome towards novel bacterial diversity and tailored functional studies.</title>
        <authorList>
            <person name="Wylensek D."/>
            <person name="Hitch T.C.A."/>
            <person name="Clavel T."/>
        </authorList>
    </citation>
    <scope>NUCLEOTIDE SEQUENCE [LARGE SCALE GENOMIC DNA]</scope>
    <source>
        <strain evidence="4 5">WCA3-693-APC-4?</strain>
    </source>
</reference>
<gene>
    <name evidence="4" type="ORF">FYJ83_07640</name>
</gene>
<dbReference type="Gene3D" id="3.30.70.1880">
    <property type="entry name" value="Protein of unknown function DUF881"/>
    <property type="match status" value="1"/>
</dbReference>
<feature type="coiled-coil region" evidence="2">
    <location>
        <begin position="47"/>
        <end position="81"/>
    </location>
</feature>
<keyword evidence="3" id="KW-0472">Membrane</keyword>
<feature type="transmembrane region" description="Helical" evidence="3">
    <location>
        <begin position="6"/>
        <end position="23"/>
    </location>
</feature>
<dbReference type="InterPro" id="IPR010273">
    <property type="entry name" value="DUF881"/>
</dbReference>
<evidence type="ECO:0000256" key="2">
    <source>
        <dbReference type="SAM" id="Coils"/>
    </source>
</evidence>
<keyword evidence="5" id="KW-1185">Reference proteome</keyword>
<name>A0A6N7XI58_9FIRM</name>
<dbReference type="PANTHER" id="PTHR37313">
    <property type="entry name" value="UPF0749 PROTEIN RV1825"/>
    <property type="match status" value="1"/>
</dbReference>
<comment type="similarity">
    <text evidence="1">Belongs to the UPF0749 family.</text>
</comment>
<proteinExistence type="inferred from homology"/>